<dbReference type="SUPFAM" id="SSF47413">
    <property type="entry name" value="lambda repressor-like DNA-binding domains"/>
    <property type="match status" value="1"/>
</dbReference>
<comment type="caution">
    <text evidence="1">The sequence shown here is derived from an EMBL/GenBank/DDBJ whole genome shotgun (WGS) entry which is preliminary data.</text>
</comment>
<dbReference type="RefSeq" id="WP_377265426.1">
    <property type="nucleotide sequence ID" value="NZ_JBHMAA010000036.1"/>
</dbReference>
<dbReference type="EMBL" id="JBHMAA010000036">
    <property type="protein sequence ID" value="MFB9952628.1"/>
    <property type="molecule type" value="Genomic_DNA"/>
</dbReference>
<evidence type="ECO:0000313" key="2">
    <source>
        <dbReference type="Proteomes" id="UP001589692"/>
    </source>
</evidence>
<accession>A0ABV6ATH2</accession>
<dbReference type="InterPro" id="IPR010982">
    <property type="entry name" value="Lambda_DNA-bd_dom_sf"/>
</dbReference>
<name>A0ABV6ATH2_9HYPH</name>
<organism evidence="1 2">
    <name type="scientific">Rhizobium puerariae</name>
    <dbReference type="NCBI Taxonomy" id="1585791"/>
    <lineage>
        <taxon>Bacteria</taxon>
        <taxon>Pseudomonadati</taxon>
        <taxon>Pseudomonadota</taxon>
        <taxon>Alphaproteobacteria</taxon>
        <taxon>Hyphomicrobiales</taxon>
        <taxon>Rhizobiaceae</taxon>
        <taxon>Rhizobium/Agrobacterium group</taxon>
        <taxon>Rhizobium</taxon>
    </lineage>
</organism>
<keyword evidence="2" id="KW-1185">Reference proteome</keyword>
<protein>
    <submittedName>
        <fullName evidence="1">Uncharacterized protein</fullName>
    </submittedName>
</protein>
<proteinExistence type="predicted"/>
<gene>
    <name evidence="1" type="ORF">ACFFP0_27600</name>
</gene>
<evidence type="ECO:0000313" key="1">
    <source>
        <dbReference type="EMBL" id="MFB9952628.1"/>
    </source>
</evidence>
<dbReference type="Gene3D" id="1.10.260.40">
    <property type="entry name" value="lambda repressor-like DNA-binding domains"/>
    <property type="match status" value="1"/>
</dbReference>
<reference evidence="1 2" key="1">
    <citation type="submission" date="2024-09" db="EMBL/GenBank/DDBJ databases">
        <authorList>
            <person name="Sun Q."/>
            <person name="Mori K."/>
        </authorList>
    </citation>
    <scope>NUCLEOTIDE SEQUENCE [LARGE SCALE GENOMIC DNA]</scope>
    <source>
        <strain evidence="1 2">TBRC 4938</strain>
    </source>
</reference>
<dbReference type="Proteomes" id="UP001589692">
    <property type="component" value="Unassembled WGS sequence"/>
</dbReference>
<sequence>MSLEGMASALEISRRLVADYRKDKPIPRHVALATRYLVEHRGKV</sequence>